<feature type="compositionally biased region" description="Low complexity" evidence="1">
    <location>
        <begin position="231"/>
        <end position="247"/>
    </location>
</feature>
<feature type="compositionally biased region" description="Low complexity" evidence="1">
    <location>
        <begin position="155"/>
        <end position="170"/>
    </location>
</feature>
<evidence type="ECO:0000313" key="3">
    <source>
        <dbReference type="Proteomes" id="UP000267251"/>
    </source>
</evidence>
<evidence type="ECO:0000313" key="2">
    <source>
        <dbReference type="EMBL" id="RKP13556.1"/>
    </source>
</evidence>
<name>A0A4P9Y3P9_9FUNG</name>
<feature type="compositionally biased region" description="Pro residues" evidence="1">
    <location>
        <begin position="38"/>
        <end position="52"/>
    </location>
</feature>
<keyword evidence="3" id="KW-1185">Reference proteome</keyword>
<protein>
    <submittedName>
        <fullName evidence="2">Uncharacterized protein</fullName>
    </submittedName>
</protein>
<dbReference type="EMBL" id="KZ987992">
    <property type="protein sequence ID" value="RKP13556.1"/>
    <property type="molecule type" value="Genomic_DNA"/>
</dbReference>
<dbReference type="Proteomes" id="UP000267251">
    <property type="component" value="Unassembled WGS sequence"/>
</dbReference>
<dbReference type="OrthoDB" id="10564698at2759"/>
<reference evidence="3" key="1">
    <citation type="journal article" date="2018" name="Nat. Microbiol.">
        <title>Leveraging single-cell genomics to expand the fungal tree of life.</title>
        <authorList>
            <person name="Ahrendt S.R."/>
            <person name="Quandt C.A."/>
            <person name="Ciobanu D."/>
            <person name="Clum A."/>
            <person name="Salamov A."/>
            <person name="Andreopoulos B."/>
            <person name="Cheng J.F."/>
            <person name="Woyke T."/>
            <person name="Pelin A."/>
            <person name="Henrissat B."/>
            <person name="Reynolds N.K."/>
            <person name="Benny G.L."/>
            <person name="Smith M.E."/>
            <person name="James T.Y."/>
            <person name="Grigoriev I.V."/>
        </authorList>
    </citation>
    <scope>NUCLEOTIDE SEQUENCE [LARGE SCALE GENOMIC DNA]</scope>
</reference>
<organism evidence="2 3">
    <name type="scientific">Piptocephalis cylindrospora</name>
    <dbReference type="NCBI Taxonomy" id="1907219"/>
    <lineage>
        <taxon>Eukaryota</taxon>
        <taxon>Fungi</taxon>
        <taxon>Fungi incertae sedis</taxon>
        <taxon>Zoopagomycota</taxon>
        <taxon>Zoopagomycotina</taxon>
        <taxon>Zoopagomycetes</taxon>
        <taxon>Zoopagales</taxon>
        <taxon>Piptocephalidaceae</taxon>
        <taxon>Piptocephalis</taxon>
    </lineage>
</organism>
<feature type="compositionally biased region" description="Polar residues" evidence="1">
    <location>
        <begin position="7"/>
        <end position="30"/>
    </location>
</feature>
<gene>
    <name evidence="2" type="ORF">BJ684DRAFT_16054</name>
</gene>
<sequence length="344" mass="37152">MHPNGYPQRSSAAGRNFSTPSQRAAATSSAHPYGQPHPSAPPPNQAYLPPPSLSNGPSSSQTYYPSRNGRSAYPSMDRASSTSPTEGPGPARHPGEPSSHPSQRHQYASRYAPRNGGRYGYGPDHHRYIPSQGPPSSSRSTGEEGPYGPHPLGHSPSAPMASSSSSSSSMDRQRRSYHSVSGEEMSEGIPPAQSMGHLSPPSLPPPTLVGSHDTFSSSMPRASSGKGPGRSGHSSSSYSHPNHGSSSQRTGWRQGPGTHPSMAHGPSSLPPIDPDVGISMPSWTQGKDREEGLSLEERRIAEKEEVRIHAEYRKARFNRESTEREVWRWERQLELTNMQLDMLG</sequence>
<proteinExistence type="predicted"/>
<accession>A0A4P9Y3P9</accession>
<feature type="region of interest" description="Disordered" evidence="1">
    <location>
        <begin position="1"/>
        <end position="291"/>
    </location>
</feature>
<dbReference type="AlphaFoldDB" id="A0A4P9Y3P9"/>
<evidence type="ECO:0000256" key="1">
    <source>
        <dbReference type="SAM" id="MobiDB-lite"/>
    </source>
</evidence>